<organism evidence="1 2">
    <name type="scientific">Eretmocerus hayati</name>
    <dbReference type="NCBI Taxonomy" id="131215"/>
    <lineage>
        <taxon>Eukaryota</taxon>
        <taxon>Metazoa</taxon>
        <taxon>Ecdysozoa</taxon>
        <taxon>Arthropoda</taxon>
        <taxon>Hexapoda</taxon>
        <taxon>Insecta</taxon>
        <taxon>Pterygota</taxon>
        <taxon>Neoptera</taxon>
        <taxon>Endopterygota</taxon>
        <taxon>Hymenoptera</taxon>
        <taxon>Apocrita</taxon>
        <taxon>Proctotrupomorpha</taxon>
        <taxon>Chalcidoidea</taxon>
        <taxon>Aphelinidae</taxon>
        <taxon>Aphelininae</taxon>
        <taxon>Eretmocerus</taxon>
    </lineage>
</organism>
<name>A0ACC2PM52_9HYME</name>
<gene>
    <name evidence="1" type="ORF">QAD02_020166</name>
</gene>
<accession>A0ACC2PM52</accession>
<comment type="caution">
    <text evidence="1">The sequence shown here is derived from an EMBL/GenBank/DDBJ whole genome shotgun (WGS) entry which is preliminary data.</text>
</comment>
<protein>
    <submittedName>
        <fullName evidence="1">Uncharacterized protein</fullName>
    </submittedName>
</protein>
<evidence type="ECO:0000313" key="1">
    <source>
        <dbReference type="EMBL" id="KAJ8684374.1"/>
    </source>
</evidence>
<dbReference type="EMBL" id="CM056741">
    <property type="protein sequence ID" value="KAJ8684374.1"/>
    <property type="molecule type" value="Genomic_DNA"/>
</dbReference>
<sequence length="101" mass="11335">MILDAGLSKCAKRKELTEDIPRYADICIEALILNQQVVANLIKDEIGRDDFFVQYQNMLGASISVIASLLDFLTELLPTLGLVEENRKEITHALGKIFKID</sequence>
<reference evidence="1" key="1">
    <citation type="submission" date="2023-04" db="EMBL/GenBank/DDBJ databases">
        <title>A chromosome-level genome assembly of the parasitoid wasp Eretmocerus hayati.</title>
        <authorList>
            <person name="Zhong Y."/>
            <person name="Liu S."/>
            <person name="Liu Y."/>
        </authorList>
    </citation>
    <scope>NUCLEOTIDE SEQUENCE</scope>
    <source>
        <strain evidence="1">ZJU_SS_LIU_2023</strain>
    </source>
</reference>
<dbReference type="Proteomes" id="UP001239111">
    <property type="component" value="Chromosome 1"/>
</dbReference>
<keyword evidence="2" id="KW-1185">Reference proteome</keyword>
<proteinExistence type="predicted"/>
<evidence type="ECO:0000313" key="2">
    <source>
        <dbReference type="Proteomes" id="UP001239111"/>
    </source>
</evidence>